<protein>
    <submittedName>
        <fullName evidence="3">Adhesin-like protein</fullName>
    </submittedName>
</protein>
<reference evidence="3 4" key="1">
    <citation type="submission" date="2015-04" db="EMBL/GenBank/DDBJ databases">
        <title>The complete genome sequence of the rumen methanogen Methanobrevibacter millerae SM9.</title>
        <authorList>
            <person name="Leahy S.C."/>
            <person name="Kelly W.J."/>
            <person name="Pacheco D.M."/>
            <person name="Li D."/>
            <person name="Altermann E."/>
            <person name="Attwood G.T."/>
        </authorList>
    </citation>
    <scope>NUCLEOTIDE SEQUENCE [LARGE SCALE GENOMIC DNA]</scope>
    <source>
        <strain evidence="3 4">SM9</strain>
    </source>
</reference>
<accession>A0A0U3EBF2</accession>
<dbReference type="InterPro" id="IPR001434">
    <property type="entry name" value="OmcB-like_DUF11"/>
</dbReference>
<keyword evidence="4" id="KW-1185">Reference proteome</keyword>
<dbReference type="Proteomes" id="UP000067738">
    <property type="component" value="Chromosome"/>
</dbReference>
<dbReference type="AlphaFoldDB" id="A0A0U3EBF2"/>
<name>A0A0U3EBF2_9EURY</name>
<dbReference type="GeneID" id="26736105"/>
<evidence type="ECO:0000256" key="1">
    <source>
        <dbReference type="SAM" id="Phobius"/>
    </source>
</evidence>
<dbReference type="EMBL" id="CP011266">
    <property type="protein sequence ID" value="ALT68929.1"/>
    <property type="molecule type" value="Genomic_DNA"/>
</dbReference>
<dbReference type="KEGG" id="mmil:sm9_1145"/>
<dbReference type="Pfam" id="PF01345">
    <property type="entry name" value="DUF11"/>
    <property type="match status" value="1"/>
</dbReference>
<keyword evidence="1" id="KW-0472">Membrane</keyword>
<dbReference type="PATRIC" id="fig|230361.4.peg.1182"/>
<evidence type="ECO:0000313" key="4">
    <source>
        <dbReference type="Proteomes" id="UP000067738"/>
    </source>
</evidence>
<sequence length="222" mass="23331">MNTKSILGILLVILALSLTLGAVSAEGNVTDDASADIMSVEETTVEQLATDSGNVSAAGGDVEASFSANTPVSDVGVKVTPLYDFDTLNTWSIFAYNLGPDDAANTQVFLSSSDNLIYFDHMAFDGVFDPITGIWNVGNLPANSYSELLLAMSKIAPGPTYIEAVVVSDSYDPNPYNNYDIAYFGLESASASEETLPATGNPLVVALLALFVIGVGGLKRRL</sequence>
<feature type="domain" description="DUF11" evidence="2">
    <location>
        <begin position="89"/>
        <end position="180"/>
    </location>
</feature>
<keyword evidence="1" id="KW-0812">Transmembrane</keyword>
<keyword evidence="1" id="KW-1133">Transmembrane helix</keyword>
<feature type="transmembrane region" description="Helical" evidence="1">
    <location>
        <begin position="200"/>
        <end position="218"/>
    </location>
</feature>
<dbReference type="RefSeq" id="WP_058739205.1">
    <property type="nucleotide sequence ID" value="NZ_CP011266.1"/>
</dbReference>
<gene>
    <name evidence="3" type="ORF">sm9_1145</name>
</gene>
<dbReference type="OrthoDB" id="76596at2157"/>
<evidence type="ECO:0000313" key="3">
    <source>
        <dbReference type="EMBL" id="ALT68929.1"/>
    </source>
</evidence>
<proteinExistence type="predicted"/>
<evidence type="ECO:0000259" key="2">
    <source>
        <dbReference type="Pfam" id="PF01345"/>
    </source>
</evidence>
<organism evidence="3 4">
    <name type="scientific">Methanobrevibacter millerae</name>
    <dbReference type="NCBI Taxonomy" id="230361"/>
    <lineage>
        <taxon>Archaea</taxon>
        <taxon>Methanobacteriati</taxon>
        <taxon>Methanobacteriota</taxon>
        <taxon>Methanomada group</taxon>
        <taxon>Methanobacteria</taxon>
        <taxon>Methanobacteriales</taxon>
        <taxon>Methanobacteriaceae</taxon>
        <taxon>Methanobrevibacter</taxon>
    </lineage>
</organism>